<evidence type="ECO:0000313" key="1">
    <source>
        <dbReference type="EMBL" id="VVE56319.1"/>
    </source>
</evidence>
<accession>A0A5E4Z5G2</accession>
<keyword evidence="2" id="KW-1185">Reference proteome</keyword>
<dbReference type="RefSeq" id="WP_150587313.1">
    <property type="nucleotide sequence ID" value="NZ_CABPSE010000038.1"/>
</dbReference>
<protein>
    <submittedName>
        <fullName evidence="1">Uncharacterized protein</fullName>
    </submittedName>
</protein>
<dbReference type="AlphaFoldDB" id="A0A5E4Z5G2"/>
<dbReference type="Proteomes" id="UP000383971">
    <property type="component" value="Unassembled WGS sequence"/>
</dbReference>
<dbReference type="EMBL" id="CABPSE010000038">
    <property type="protein sequence ID" value="VVE56319.1"/>
    <property type="molecule type" value="Genomic_DNA"/>
</dbReference>
<organism evidence="1 2">
    <name type="scientific">Pandoraea communis</name>
    <dbReference type="NCBI Taxonomy" id="2508297"/>
    <lineage>
        <taxon>Bacteria</taxon>
        <taxon>Pseudomonadati</taxon>
        <taxon>Pseudomonadota</taxon>
        <taxon>Betaproteobacteria</taxon>
        <taxon>Burkholderiales</taxon>
        <taxon>Burkholderiaceae</taxon>
        <taxon>Pandoraea</taxon>
    </lineage>
</organism>
<name>A0A5E4Z5G2_9BURK</name>
<reference evidence="1 2" key="1">
    <citation type="submission" date="2019-08" db="EMBL/GenBank/DDBJ databases">
        <authorList>
            <person name="Peeters C."/>
        </authorList>
    </citation>
    <scope>NUCLEOTIDE SEQUENCE [LARGE SCALE GENOMIC DNA]</scope>
    <source>
        <strain evidence="1 2">LMG 31111</strain>
    </source>
</reference>
<evidence type="ECO:0000313" key="2">
    <source>
        <dbReference type="Proteomes" id="UP000383971"/>
    </source>
</evidence>
<sequence length="144" mass="15718">MATVQSTDDLLKSFLDSDVNAWFVQVQPGIDRDALFVSSLQCKGNPTTFHLLVYPAYPFEQDRKTRSISLSVNDGLEINLLRANVELSGEGQDIAAMEWPVGDEVLEKVAAIAKSRPRLITPNYSGKVVSSDDGTISIVMSPTS</sequence>
<proteinExistence type="predicted"/>
<gene>
    <name evidence="1" type="ORF">PCO31111_05113</name>
</gene>